<keyword evidence="2" id="KW-0813">Transport</keyword>
<accession>A0A366JBI6</accession>
<feature type="transmembrane region" description="Helical" evidence="6">
    <location>
        <begin position="79"/>
        <end position="100"/>
    </location>
</feature>
<dbReference type="PANTHER" id="PTHR12778">
    <property type="entry name" value="SOLUTE CARRIER FAMILY 33 ACETYL-COA TRANSPORTER -RELATED"/>
    <property type="match status" value="1"/>
</dbReference>
<name>A0A366JBI6_9GAMM</name>
<dbReference type="InterPro" id="IPR020846">
    <property type="entry name" value="MFS_dom"/>
</dbReference>
<dbReference type="AlphaFoldDB" id="A0A366JBI6"/>
<evidence type="ECO:0000256" key="5">
    <source>
        <dbReference type="ARBA" id="ARBA00023136"/>
    </source>
</evidence>
<evidence type="ECO:0000313" key="8">
    <source>
        <dbReference type="EMBL" id="RBP83780.1"/>
    </source>
</evidence>
<dbReference type="GO" id="GO:0022857">
    <property type="term" value="F:transmembrane transporter activity"/>
    <property type="evidence" value="ECO:0007669"/>
    <property type="project" value="InterPro"/>
</dbReference>
<dbReference type="PROSITE" id="PS50850">
    <property type="entry name" value="MFS"/>
    <property type="match status" value="1"/>
</dbReference>
<comment type="subcellular location">
    <subcellularLocation>
        <location evidence="1">Membrane</location>
        <topology evidence="1">Multi-pass membrane protein</topology>
    </subcellularLocation>
</comment>
<keyword evidence="3 6" id="KW-0812">Transmembrane</keyword>
<protein>
    <submittedName>
        <fullName evidence="8">Sugar phosphate permease</fullName>
    </submittedName>
</protein>
<feature type="transmembrane region" description="Helical" evidence="6">
    <location>
        <begin position="223"/>
        <end position="245"/>
    </location>
</feature>
<feature type="transmembrane region" description="Helical" evidence="6">
    <location>
        <begin position="349"/>
        <end position="370"/>
    </location>
</feature>
<dbReference type="OrthoDB" id="9787815at2"/>
<keyword evidence="4 6" id="KW-1133">Transmembrane helix</keyword>
<reference evidence="8 9" key="1">
    <citation type="submission" date="2018-06" db="EMBL/GenBank/DDBJ databases">
        <title>Genomic Encyclopedia of Type Strains, Phase III (KMG-III): the genomes of soil and plant-associated and newly described type strains.</title>
        <authorList>
            <person name="Whitman W."/>
        </authorList>
    </citation>
    <scope>NUCLEOTIDE SEQUENCE [LARGE SCALE GENOMIC DNA]</scope>
    <source>
        <strain evidence="8 9">CECT 7377</strain>
    </source>
</reference>
<keyword evidence="9" id="KW-1185">Reference proteome</keyword>
<keyword evidence="5 6" id="KW-0472">Membrane</keyword>
<dbReference type="RefSeq" id="WP_113916144.1">
    <property type="nucleotide sequence ID" value="NZ_QNSE01000005.1"/>
</dbReference>
<organism evidence="8 9">
    <name type="scientific">Marinomonas rhizomae</name>
    <dbReference type="NCBI Taxonomy" id="491948"/>
    <lineage>
        <taxon>Bacteria</taxon>
        <taxon>Pseudomonadati</taxon>
        <taxon>Pseudomonadota</taxon>
        <taxon>Gammaproteobacteria</taxon>
        <taxon>Oceanospirillales</taxon>
        <taxon>Oceanospirillaceae</taxon>
        <taxon>Marinomonas</taxon>
    </lineage>
</organism>
<dbReference type="Proteomes" id="UP000252792">
    <property type="component" value="Unassembled WGS sequence"/>
</dbReference>
<feature type="transmembrane region" description="Helical" evidence="6">
    <location>
        <begin position="376"/>
        <end position="396"/>
    </location>
</feature>
<evidence type="ECO:0000256" key="4">
    <source>
        <dbReference type="ARBA" id="ARBA00022989"/>
    </source>
</evidence>
<feature type="domain" description="Major facilitator superfamily (MFS) profile" evidence="7">
    <location>
        <begin position="12"/>
        <end position="402"/>
    </location>
</feature>
<dbReference type="GO" id="GO:0016020">
    <property type="term" value="C:membrane"/>
    <property type="evidence" value="ECO:0007669"/>
    <property type="project" value="UniProtKB-SubCell"/>
</dbReference>
<evidence type="ECO:0000256" key="6">
    <source>
        <dbReference type="SAM" id="Phobius"/>
    </source>
</evidence>
<dbReference type="PANTHER" id="PTHR12778:SF10">
    <property type="entry name" value="MAJOR FACILITATOR SUPERFAMILY DOMAIN-CONTAINING PROTEIN 3"/>
    <property type="match status" value="1"/>
</dbReference>
<dbReference type="Gene3D" id="1.20.1250.20">
    <property type="entry name" value="MFS general substrate transporter like domains"/>
    <property type="match status" value="1"/>
</dbReference>
<feature type="transmembrane region" description="Helical" evidence="6">
    <location>
        <begin position="257"/>
        <end position="276"/>
    </location>
</feature>
<feature type="transmembrane region" description="Helical" evidence="6">
    <location>
        <begin position="288"/>
        <end position="306"/>
    </location>
</feature>
<dbReference type="Pfam" id="PF07690">
    <property type="entry name" value="MFS_1"/>
    <property type="match status" value="1"/>
</dbReference>
<dbReference type="InterPro" id="IPR004752">
    <property type="entry name" value="AmpG_permease/AT-1"/>
</dbReference>
<feature type="transmembrane region" description="Helical" evidence="6">
    <location>
        <begin position="12"/>
        <end position="38"/>
    </location>
</feature>
<dbReference type="EMBL" id="QNSE01000005">
    <property type="protein sequence ID" value="RBP83780.1"/>
    <property type="molecule type" value="Genomic_DNA"/>
</dbReference>
<dbReference type="InterPro" id="IPR011701">
    <property type="entry name" value="MFS"/>
</dbReference>
<feature type="transmembrane region" description="Helical" evidence="6">
    <location>
        <begin position="168"/>
        <end position="187"/>
    </location>
</feature>
<feature type="transmembrane region" description="Helical" evidence="6">
    <location>
        <begin position="312"/>
        <end position="337"/>
    </location>
</feature>
<evidence type="ECO:0000256" key="3">
    <source>
        <dbReference type="ARBA" id="ARBA00022692"/>
    </source>
</evidence>
<feature type="transmembrane region" description="Helical" evidence="6">
    <location>
        <begin position="50"/>
        <end position="67"/>
    </location>
</feature>
<dbReference type="CDD" id="cd17485">
    <property type="entry name" value="MFS_MFSD3"/>
    <property type="match status" value="1"/>
</dbReference>
<evidence type="ECO:0000256" key="1">
    <source>
        <dbReference type="ARBA" id="ARBA00004141"/>
    </source>
</evidence>
<proteinExistence type="predicted"/>
<comment type="caution">
    <text evidence="8">The sequence shown here is derived from an EMBL/GenBank/DDBJ whole genome shotgun (WGS) entry which is preliminary data.</text>
</comment>
<evidence type="ECO:0000313" key="9">
    <source>
        <dbReference type="Proteomes" id="UP000252792"/>
    </source>
</evidence>
<gene>
    <name evidence="8" type="ORF">DFP80_105100</name>
</gene>
<evidence type="ECO:0000256" key="2">
    <source>
        <dbReference type="ARBA" id="ARBA00022448"/>
    </source>
</evidence>
<sequence length="402" mass="43844">MPNDDNKYSPRKMILLGGLYTTQFLGLGFILTAVPAIMRDLGSSLSEISIMYTLGFIWSLKFLWAPLIDRFSPYKKQHYRSWLILFQSFMIVSLLCAALLDITAQYASLIVLFALFSIFSASQDIAADALGVTILEPEERGVGNSIQSSGGFIGNLIGGGVVLMTYEWIGWTGSLLILAMATALPLINIWRYKEPLRAANVHHENVRYSDMIAFFKRPNSGRWLSILITYTLGISIAYAIINPMLVDIGWSLDQIGFATSIIGSFAAISGAVLTGGLVQKIGRKRSMILANVLVGLSILILFAVAQGNNNTIVIYSSICFMLFAFGANSTMLATVMMDNSQKQTAGTDYTLQYSLSSIVGTGGVSSALLLAETFQYTGVLIISLCVTALSIIILNFNGRYIK</sequence>
<dbReference type="InterPro" id="IPR036259">
    <property type="entry name" value="MFS_trans_sf"/>
</dbReference>
<dbReference type="SUPFAM" id="SSF103473">
    <property type="entry name" value="MFS general substrate transporter"/>
    <property type="match status" value="1"/>
</dbReference>
<evidence type="ECO:0000259" key="7">
    <source>
        <dbReference type="PROSITE" id="PS50850"/>
    </source>
</evidence>